<organism evidence="1 2">
    <name type="scientific">Bartonella jaculi</name>
    <dbReference type="NCBI Taxonomy" id="686226"/>
    <lineage>
        <taxon>Bacteria</taxon>
        <taxon>Pseudomonadati</taxon>
        <taxon>Pseudomonadota</taxon>
        <taxon>Alphaproteobacteria</taxon>
        <taxon>Hyphomicrobiales</taxon>
        <taxon>Bartonellaceae</taxon>
        <taxon>Bartonella</taxon>
    </lineage>
</organism>
<name>A0ABP9N3N4_9HYPH</name>
<gene>
    <name evidence="1" type="ORF">GCM10023261_11230</name>
</gene>
<evidence type="ECO:0000313" key="2">
    <source>
        <dbReference type="Proteomes" id="UP001500864"/>
    </source>
</evidence>
<dbReference type="Proteomes" id="UP001500864">
    <property type="component" value="Unassembled WGS sequence"/>
</dbReference>
<keyword evidence="2" id="KW-1185">Reference proteome</keyword>
<dbReference type="EMBL" id="BAABIZ010000012">
    <property type="protein sequence ID" value="GAA5108781.1"/>
    <property type="molecule type" value="Genomic_DNA"/>
</dbReference>
<protein>
    <submittedName>
        <fullName evidence="1">Uncharacterized protein</fullName>
    </submittedName>
</protein>
<evidence type="ECO:0000313" key="1">
    <source>
        <dbReference type="EMBL" id="GAA5108781.1"/>
    </source>
</evidence>
<dbReference type="RefSeq" id="WP_345116430.1">
    <property type="nucleotide sequence ID" value="NZ_BAABIZ010000012.1"/>
</dbReference>
<dbReference type="InterPro" id="IPR014054">
    <property type="entry name" value="Phage_regulatory_Rha"/>
</dbReference>
<reference evidence="2" key="1">
    <citation type="journal article" date="2019" name="Int. J. Syst. Evol. Microbiol.">
        <title>The Global Catalogue of Microorganisms (GCM) 10K type strain sequencing project: providing services to taxonomists for standard genome sequencing and annotation.</title>
        <authorList>
            <consortium name="The Broad Institute Genomics Platform"/>
            <consortium name="The Broad Institute Genome Sequencing Center for Infectious Disease"/>
            <person name="Wu L."/>
            <person name="Ma J."/>
        </authorList>
    </citation>
    <scope>NUCLEOTIDE SEQUENCE [LARGE SCALE GENOMIC DNA]</scope>
    <source>
        <strain evidence="2">JCM 17712</strain>
    </source>
</reference>
<comment type="caution">
    <text evidence="1">The sequence shown here is derived from an EMBL/GenBank/DDBJ whole genome shotgun (WGS) entry which is preliminary data.</text>
</comment>
<sequence>MNTLIKITENVANDATVQTMSSIEIAEVCNKKHKNVMRDIKQVFSELKFEPAKFLSSYLDEQGKTRPYLSQEIYS</sequence>
<dbReference type="Pfam" id="PF09669">
    <property type="entry name" value="Phage_pRha"/>
    <property type="match status" value="1"/>
</dbReference>
<accession>A0ABP9N3N4</accession>
<proteinExistence type="predicted"/>